<protein>
    <submittedName>
        <fullName evidence="5">Trypsin-like peptidase domain-containing protein</fullName>
    </submittedName>
</protein>
<dbReference type="InterPro" id="IPR001478">
    <property type="entry name" value="PDZ"/>
</dbReference>
<dbReference type="PANTHER" id="PTHR43343:SF3">
    <property type="entry name" value="PROTEASE DO-LIKE 8, CHLOROPLASTIC"/>
    <property type="match status" value="1"/>
</dbReference>
<dbReference type="GO" id="GO:0006508">
    <property type="term" value="P:proteolysis"/>
    <property type="evidence" value="ECO:0007669"/>
    <property type="project" value="UniProtKB-KW"/>
</dbReference>
<accession>A0A9D2KM74</accession>
<sequence length="437" mass="46160">MRIAVPFLFCLLLTPVGLFSPRAAFALDASSPRMTPVVKAVSQVAPAVVNITSTLIERRPATPFDAFFGMPNQPYRSESVGSGVIIDGGEGLVLTNAHVVNGATSISVRLLDGRSFSADVVGAEPDFDIAVLRLDGAKNLPAVRMADSTDLMPGETVIAIGNPFGFSHTVTTGVISALDRTIQAEDGMFTDLIQTDAAINPGNSGGPLLNILGELIGINTAIDARGEGIGFAIPIHKARRVVEEILGKGHVTPSWLALIGQDVDPRTARVLRLPSPEGLLITEVLDGPAAKAGLKPGDVVRGLDGHPVSDRDVYLSLLRNHQPGDDLALEYYRDGKAATVTLSPAVFDDKTAESLAQRRWGATVKDGRNGAVVDSVRPGSPAEGLGLAKGDLIAGVGGRAVKGKTDYLDAFRRAYLNQQILLRVVRGNRVYQVRMGL</sequence>
<dbReference type="Gene3D" id="2.40.10.120">
    <property type="match status" value="1"/>
</dbReference>
<feature type="signal peptide" evidence="3">
    <location>
        <begin position="1"/>
        <end position="26"/>
    </location>
</feature>
<keyword evidence="3" id="KW-0732">Signal</keyword>
<feature type="domain" description="PDZ" evidence="4">
    <location>
        <begin position="345"/>
        <end position="405"/>
    </location>
</feature>
<dbReference type="InterPro" id="IPR001940">
    <property type="entry name" value="Peptidase_S1C"/>
</dbReference>
<evidence type="ECO:0000256" key="1">
    <source>
        <dbReference type="ARBA" id="ARBA00022670"/>
    </source>
</evidence>
<feature type="chain" id="PRO_5038734735" evidence="3">
    <location>
        <begin position="27"/>
        <end position="437"/>
    </location>
</feature>
<comment type="caution">
    <text evidence="5">The sequence shown here is derived from an EMBL/GenBank/DDBJ whole genome shotgun (WGS) entry which is preliminary data.</text>
</comment>
<evidence type="ECO:0000313" key="6">
    <source>
        <dbReference type="Proteomes" id="UP000824225"/>
    </source>
</evidence>
<dbReference type="EMBL" id="DXAN01000017">
    <property type="protein sequence ID" value="HJA08582.1"/>
    <property type="molecule type" value="Genomic_DNA"/>
</dbReference>
<dbReference type="PROSITE" id="PS50106">
    <property type="entry name" value="PDZ"/>
    <property type="match status" value="1"/>
</dbReference>
<dbReference type="InterPro" id="IPR051201">
    <property type="entry name" value="Chloro_Bact_Ser_Proteases"/>
</dbReference>
<evidence type="ECO:0000313" key="5">
    <source>
        <dbReference type="EMBL" id="HJA08582.1"/>
    </source>
</evidence>
<evidence type="ECO:0000256" key="2">
    <source>
        <dbReference type="ARBA" id="ARBA00022801"/>
    </source>
</evidence>
<organism evidence="5 6">
    <name type="scientific">Candidatus Mailhella merdigallinarum</name>
    <dbReference type="NCBI Taxonomy" id="2838658"/>
    <lineage>
        <taxon>Bacteria</taxon>
        <taxon>Pseudomonadati</taxon>
        <taxon>Thermodesulfobacteriota</taxon>
        <taxon>Desulfovibrionia</taxon>
        <taxon>Desulfovibrionales</taxon>
        <taxon>Desulfovibrionaceae</taxon>
        <taxon>Mailhella</taxon>
    </lineage>
</organism>
<name>A0A9D2KM74_9BACT</name>
<dbReference type="PRINTS" id="PR00834">
    <property type="entry name" value="PROTEASES2C"/>
</dbReference>
<keyword evidence="1" id="KW-0645">Protease</keyword>
<keyword evidence="2" id="KW-0378">Hydrolase</keyword>
<dbReference type="InterPro" id="IPR009003">
    <property type="entry name" value="Peptidase_S1_PA"/>
</dbReference>
<proteinExistence type="predicted"/>
<dbReference type="InterPro" id="IPR036034">
    <property type="entry name" value="PDZ_sf"/>
</dbReference>
<dbReference type="GO" id="GO:0004252">
    <property type="term" value="F:serine-type endopeptidase activity"/>
    <property type="evidence" value="ECO:0007669"/>
    <property type="project" value="InterPro"/>
</dbReference>
<dbReference type="PANTHER" id="PTHR43343">
    <property type="entry name" value="PEPTIDASE S12"/>
    <property type="match status" value="1"/>
</dbReference>
<dbReference type="SMART" id="SM00228">
    <property type="entry name" value="PDZ"/>
    <property type="match status" value="2"/>
</dbReference>
<reference evidence="5" key="1">
    <citation type="journal article" date="2021" name="PeerJ">
        <title>Extensive microbial diversity within the chicken gut microbiome revealed by metagenomics and culture.</title>
        <authorList>
            <person name="Gilroy R."/>
            <person name="Ravi A."/>
            <person name="Getino M."/>
            <person name="Pursley I."/>
            <person name="Horton D.L."/>
            <person name="Alikhan N.F."/>
            <person name="Baker D."/>
            <person name="Gharbi K."/>
            <person name="Hall N."/>
            <person name="Watson M."/>
            <person name="Adriaenssens E.M."/>
            <person name="Foster-Nyarko E."/>
            <person name="Jarju S."/>
            <person name="Secka A."/>
            <person name="Antonio M."/>
            <person name="Oren A."/>
            <person name="Chaudhuri R.R."/>
            <person name="La Ragione R."/>
            <person name="Hildebrand F."/>
            <person name="Pallen M.J."/>
        </authorList>
    </citation>
    <scope>NUCLEOTIDE SEQUENCE</scope>
    <source>
        <strain evidence="5">CHK186-16707</strain>
    </source>
</reference>
<reference evidence="5" key="2">
    <citation type="submission" date="2021-04" db="EMBL/GenBank/DDBJ databases">
        <authorList>
            <person name="Gilroy R."/>
        </authorList>
    </citation>
    <scope>NUCLEOTIDE SEQUENCE</scope>
    <source>
        <strain evidence="5">CHK186-16707</strain>
    </source>
</reference>
<dbReference type="Pfam" id="PF13180">
    <property type="entry name" value="PDZ_2"/>
    <property type="match status" value="2"/>
</dbReference>
<dbReference type="Proteomes" id="UP000824225">
    <property type="component" value="Unassembled WGS sequence"/>
</dbReference>
<evidence type="ECO:0000259" key="4">
    <source>
        <dbReference type="PROSITE" id="PS50106"/>
    </source>
</evidence>
<dbReference type="SUPFAM" id="SSF50156">
    <property type="entry name" value="PDZ domain-like"/>
    <property type="match status" value="2"/>
</dbReference>
<dbReference type="AlphaFoldDB" id="A0A9D2KM74"/>
<gene>
    <name evidence="5" type="ORF">H9962_05270</name>
</gene>
<dbReference type="SUPFAM" id="SSF50494">
    <property type="entry name" value="Trypsin-like serine proteases"/>
    <property type="match status" value="1"/>
</dbReference>
<dbReference type="Pfam" id="PF13365">
    <property type="entry name" value="Trypsin_2"/>
    <property type="match status" value="1"/>
</dbReference>
<dbReference type="Gene3D" id="2.30.42.10">
    <property type="match status" value="2"/>
</dbReference>
<evidence type="ECO:0000256" key="3">
    <source>
        <dbReference type="SAM" id="SignalP"/>
    </source>
</evidence>